<reference evidence="2" key="2">
    <citation type="journal article" date="2024" name="Plant">
        <title>Genomic evolution and insights into agronomic trait innovations of Sesamum species.</title>
        <authorList>
            <person name="Miao H."/>
            <person name="Wang L."/>
            <person name="Qu L."/>
            <person name="Liu H."/>
            <person name="Sun Y."/>
            <person name="Le M."/>
            <person name="Wang Q."/>
            <person name="Wei S."/>
            <person name="Zheng Y."/>
            <person name="Lin W."/>
            <person name="Duan Y."/>
            <person name="Cao H."/>
            <person name="Xiong S."/>
            <person name="Wang X."/>
            <person name="Wei L."/>
            <person name="Li C."/>
            <person name="Ma Q."/>
            <person name="Ju M."/>
            <person name="Zhao R."/>
            <person name="Li G."/>
            <person name="Mu C."/>
            <person name="Tian Q."/>
            <person name="Mei H."/>
            <person name="Zhang T."/>
            <person name="Gao T."/>
            <person name="Zhang H."/>
        </authorList>
    </citation>
    <scope>NUCLEOTIDE SEQUENCE</scope>
    <source>
        <strain evidence="2">G02</strain>
    </source>
</reference>
<protein>
    <submittedName>
        <fullName evidence="2">Uncharacterized protein</fullName>
    </submittedName>
</protein>
<dbReference type="EMBL" id="JACGWJ010000017">
    <property type="protein sequence ID" value="KAL0355524.1"/>
    <property type="molecule type" value="Genomic_DNA"/>
</dbReference>
<evidence type="ECO:0000256" key="1">
    <source>
        <dbReference type="SAM" id="MobiDB-lite"/>
    </source>
</evidence>
<reference evidence="2" key="1">
    <citation type="submission" date="2020-06" db="EMBL/GenBank/DDBJ databases">
        <authorList>
            <person name="Li T."/>
            <person name="Hu X."/>
            <person name="Zhang T."/>
            <person name="Song X."/>
            <person name="Zhang H."/>
            <person name="Dai N."/>
            <person name="Sheng W."/>
            <person name="Hou X."/>
            <person name="Wei L."/>
        </authorList>
    </citation>
    <scope>NUCLEOTIDE SEQUENCE</scope>
    <source>
        <strain evidence="2">G02</strain>
        <tissue evidence="2">Leaf</tissue>
    </source>
</reference>
<organism evidence="2">
    <name type="scientific">Sesamum radiatum</name>
    <name type="common">Black benniseed</name>
    <dbReference type="NCBI Taxonomy" id="300843"/>
    <lineage>
        <taxon>Eukaryota</taxon>
        <taxon>Viridiplantae</taxon>
        <taxon>Streptophyta</taxon>
        <taxon>Embryophyta</taxon>
        <taxon>Tracheophyta</taxon>
        <taxon>Spermatophyta</taxon>
        <taxon>Magnoliopsida</taxon>
        <taxon>eudicotyledons</taxon>
        <taxon>Gunneridae</taxon>
        <taxon>Pentapetalae</taxon>
        <taxon>asterids</taxon>
        <taxon>lamiids</taxon>
        <taxon>Lamiales</taxon>
        <taxon>Pedaliaceae</taxon>
        <taxon>Sesamum</taxon>
    </lineage>
</organism>
<gene>
    <name evidence="2" type="ORF">Sradi_3999300</name>
</gene>
<evidence type="ECO:0000313" key="2">
    <source>
        <dbReference type="EMBL" id="KAL0355524.1"/>
    </source>
</evidence>
<sequence>MKIPSNVANKQKAVEAAESTQALQVVAGTSLTLGSNVSVPAPLAAAPPPLRYVDPMADPLGPRRSASSDTSLGELSPALPAIQ</sequence>
<feature type="region of interest" description="Disordered" evidence="1">
    <location>
        <begin position="44"/>
        <end position="83"/>
    </location>
</feature>
<proteinExistence type="predicted"/>
<dbReference type="AlphaFoldDB" id="A0AAW2PL10"/>
<accession>A0AAW2PL10</accession>
<comment type="caution">
    <text evidence="2">The sequence shown here is derived from an EMBL/GenBank/DDBJ whole genome shotgun (WGS) entry which is preliminary data.</text>
</comment>
<name>A0AAW2PL10_SESRA</name>